<dbReference type="PRINTS" id="PR02008">
    <property type="entry name" value="RCMTFAMILY"/>
</dbReference>
<dbReference type="InterPro" id="IPR006027">
    <property type="entry name" value="NusB_RsmB_TIM44"/>
</dbReference>
<keyword evidence="8 14" id="KW-0808">Transferase</keyword>
<evidence type="ECO:0000313" key="17">
    <source>
        <dbReference type="Proteomes" id="UP000610558"/>
    </source>
</evidence>
<dbReference type="Gene3D" id="1.10.940.10">
    <property type="entry name" value="NusB-like"/>
    <property type="match status" value="1"/>
</dbReference>
<dbReference type="PANTHER" id="PTHR22807">
    <property type="entry name" value="NOP2 YEAST -RELATED NOL1/NOP2/FMU SUN DOMAIN-CONTAINING"/>
    <property type="match status" value="1"/>
</dbReference>
<evidence type="ECO:0000256" key="4">
    <source>
        <dbReference type="ARBA" id="ARBA00012140"/>
    </source>
</evidence>
<evidence type="ECO:0000256" key="9">
    <source>
        <dbReference type="ARBA" id="ARBA00022691"/>
    </source>
</evidence>
<dbReference type="NCBIfam" id="NF008149">
    <property type="entry name" value="PRK10901.1"/>
    <property type="match status" value="1"/>
</dbReference>
<dbReference type="CDD" id="cd02440">
    <property type="entry name" value="AdoMet_MTases"/>
    <property type="match status" value="1"/>
</dbReference>
<evidence type="ECO:0000256" key="5">
    <source>
        <dbReference type="ARBA" id="ARBA00022490"/>
    </source>
</evidence>
<feature type="domain" description="SAM-dependent MTase RsmB/NOP-type" evidence="15">
    <location>
        <begin position="164"/>
        <end position="434"/>
    </location>
</feature>
<dbReference type="Proteomes" id="UP000610558">
    <property type="component" value="Unassembled WGS sequence"/>
</dbReference>
<feature type="binding site" evidence="14">
    <location>
        <begin position="254"/>
        <end position="260"/>
    </location>
    <ligand>
        <name>S-adenosyl-L-methionine</name>
        <dbReference type="ChEBI" id="CHEBI:59789"/>
    </ligand>
</feature>
<evidence type="ECO:0000256" key="14">
    <source>
        <dbReference type="PROSITE-ProRule" id="PRU01023"/>
    </source>
</evidence>
<dbReference type="InterPro" id="IPR049560">
    <property type="entry name" value="MeTrfase_RsmB-F_NOP2_cat"/>
</dbReference>
<keyword evidence="17" id="KW-1185">Reference proteome</keyword>
<dbReference type="Pfam" id="PF22458">
    <property type="entry name" value="RsmF-B_ferredox"/>
    <property type="match status" value="1"/>
</dbReference>
<sequence length="435" mass="48253">MNKKGRCPRLAAAHCLVSVVAEGNSLSRVVGLFEKDLPAEQRSLYRELCYGTLRQFWRLDAALTPSFKKPLKNKDLDIKMLVMIGAYQLFYTRIPPHASINSVVDACKALKKNWATGMVNAILRNAQRQGDAFFEGLAPAAQSGFPEWLFDAISQAWPTEANAIFDASNSHPPFCLRVNRLHHSRDHYLDLLAEQQIEANACDFAKQGIRLEHAIPAFQLPGFESGWVSVQDEAAQLCCELLDLQAGQRVLDACAAPGGKTGAILESQSDLSELIAIELEPRRLERIEENLERLQLHASVICADAADTESWWDGGAFDRILLDAPCSATGVIRRNPDIRLHRKADDIAELSKLQLRLLNSLWPTLKPGGLLVYATCSILPQENEAVVQAFTEQTEDASVQTIQAEFGTDRTGTRQLFPQIEGHDGFFYAVLKKSA</sequence>
<proteinExistence type="inferred from homology"/>
<dbReference type="SUPFAM" id="SSF53335">
    <property type="entry name" value="S-adenosyl-L-methionine-dependent methyltransferases"/>
    <property type="match status" value="1"/>
</dbReference>
<organism evidence="16 17">
    <name type="scientific">Spongiibacter pelagi</name>
    <dbReference type="NCBI Taxonomy" id="2760804"/>
    <lineage>
        <taxon>Bacteria</taxon>
        <taxon>Pseudomonadati</taxon>
        <taxon>Pseudomonadota</taxon>
        <taxon>Gammaproteobacteria</taxon>
        <taxon>Cellvibrionales</taxon>
        <taxon>Spongiibacteraceae</taxon>
        <taxon>Spongiibacter</taxon>
    </lineage>
</organism>
<dbReference type="SUPFAM" id="SSF48013">
    <property type="entry name" value="NusB-like"/>
    <property type="match status" value="1"/>
</dbReference>
<evidence type="ECO:0000256" key="10">
    <source>
        <dbReference type="ARBA" id="ARBA00022884"/>
    </source>
</evidence>
<protein>
    <recommendedName>
        <fullName evidence="4">16S rRNA (cytosine(967)-C(5))-methyltransferase</fullName>
        <ecNumber evidence="4">2.1.1.176</ecNumber>
    </recommendedName>
    <alternativeName>
        <fullName evidence="11">16S rRNA m5C967 methyltransferase</fullName>
    </alternativeName>
    <alternativeName>
        <fullName evidence="12">rRNA (cytosine-C(5)-)-methyltransferase RsmB</fullName>
    </alternativeName>
</protein>
<keyword evidence="10 14" id="KW-0694">RNA-binding</keyword>
<dbReference type="InterPro" id="IPR035926">
    <property type="entry name" value="NusB-like_sf"/>
</dbReference>
<comment type="subcellular location">
    <subcellularLocation>
        <location evidence="2">Cytoplasm</location>
    </subcellularLocation>
</comment>
<reference evidence="16" key="1">
    <citation type="submission" date="2020-09" db="EMBL/GenBank/DDBJ databases">
        <authorList>
            <person name="Yoon J.-W."/>
        </authorList>
    </citation>
    <scope>NUCLEOTIDE SEQUENCE</scope>
    <source>
        <strain evidence="16">KMU-158</strain>
    </source>
</reference>
<evidence type="ECO:0000256" key="11">
    <source>
        <dbReference type="ARBA" id="ARBA00030399"/>
    </source>
</evidence>
<keyword evidence="6" id="KW-0698">rRNA processing</keyword>
<comment type="function">
    <text evidence="1">Specifically methylates the cytosine at position 967 (m5C967) of 16S rRNA.</text>
</comment>
<accession>A0A927C044</accession>
<dbReference type="InterPro" id="IPR054728">
    <property type="entry name" value="RsmB-like_ferredoxin"/>
</dbReference>
<comment type="catalytic activity">
    <reaction evidence="13">
        <text>cytidine(967) in 16S rRNA + S-adenosyl-L-methionine = 5-methylcytidine(967) in 16S rRNA + S-adenosyl-L-homocysteine + H(+)</text>
        <dbReference type="Rhea" id="RHEA:42748"/>
        <dbReference type="Rhea" id="RHEA-COMP:10219"/>
        <dbReference type="Rhea" id="RHEA-COMP:10220"/>
        <dbReference type="ChEBI" id="CHEBI:15378"/>
        <dbReference type="ChEBI" id="CHEBI:57856"/>
        <dbReference type="ChEBI" id="CHEBI:59789"/>
        <dbReference type="ChEBI" id="CHEBI:74483"/>
        <dbReference type="ChEBI" id="CHEBI:82748"/>
        <dbReference type="EC" id="2.1.1.176"/>
    </reaction>
</comment>
<comment type="caution">
    <text evidence="16">The sequence shown here is derived from an EMBL/GenBank/DDBJ whole genome shotgun (WGS) entry which is preliminary data.</text>
</comment>
<keyword evidence="5" id="KW-0963">Cytoplasm</keyword>
<keyword evidence="7 14" id="KW-0489">Methyltransferase</keyword>
<evidence type="ECO:0000256" key="6">
    <source>
        <dbReference type="ARBA" id="ARBA00022552"/>
    </source>
</evidence>
<evidence type="ECO:0000256" key="8">
    <source>
        <dbReference type="ARBA" id="ARBA00022679"/>
    </source>
</evidence>
<dbReference type="Gene3D" id="3.30.70.1170">
    <property type="entry name" value="Sun protein, domain 3"/>
    <property type="match status" value="1"/>
</dbReference>
<dbReference type="NCBIfam" id="TIGR00563">
    <property type="entry name" value="rsmB"/>
    <property type="match status" value="1"/>
</dbReference>
<dbReference type="AlphaFoldDB" id="A0A927C044"/>
<dbReference type="GO" id="GO:0006355">
    <property type="term" value="P:regulation of DNA-templated transcription"/>
    <property type="evidence" value="ECO:0007669"/>
    <property type="project" value="InterPro"/>
</dbReference>
<feature type="binding site" evidence="14">
    <location>
        <position position="278"/>
    </location>
    <ligand>
        <name>S-adenosyl-L-methionine</name>
        <dbReference type="ChEBI" id="CHEBI:59789"/>
    </ligand>
</feature>
<dbReference type="FunFam" id="3.40.50.150:FF:000022">
    <property type="entry name" value="Ribosomal RNA small subunit methyltransferase B"/>
    <property type="match status" value="1"/>
</dbReference>
<dbReference type="InterPro" id="IPR004573">
    <property type="entry name" value="rRNA_ssu_MeTfrase_B"/>
</dbReference>
<comment type="similarity">
    <text evidence="3 14">Belongs to the class I-like SAM-binding methyltransferase superfamily. RsmB/NOP family.</text>
</comment>
<evidence type="ECO:0000259" key="15">
    <source>
        <dbReference type="PROSITE" id="PS51686"/>
    </source>
</evidence>
<feature type="binding site" evidence="14">
    <location>
        <position position="323"/>
    </location>
    <ligand>
        <name>S-adenosyl-L-methionine</name>
        <dbReference type="ChEBI" id="CHEBI:59789"/>
    </ligand>
</feature>
<evidence type="ECO:0000256" key="7">
    <source>
        <dbReference type="ARBA" id="ARBA00022603"/>
    </source>
</evidence>
<evidence type="ECO:0000256" key="3">
    <source>
        <dbReference type="ARBA" id="ARBA00007494"/>
    </source>
</evidence>
<dbReference type="FunFam" id="3.30.70.1170:FF:000002">
    <property type="entry name" value="Ribosomal RNA small subunit methyltransferase B"/>
    <property type="match status" value="1"/>
</dbReference>
<feature type="binding site" evidence="14">
    <location>
        <position position="304"/>
    </location>
    <ligand>
        <name>S-adenosyl-L-methionine</name>
        <dbReference type="ChEBI" id="CHEBI:59789"/>
    </ligand>
</feature>
<dbReference type="GO" id="GO:0009383">
    <property type="term" value="F:rRNA (cytosine-C5-)-methyltransferase activity"/>
    <property type="evidence" value="ECO:0007669"/>
    <property type="project" value="TreeGrafter"/>
</dbReference>
<dbReference type="Pfam" id="PF01029">
    <property type="entry name" value="NusB"/>
    <property type="match status" value="1"/>
</dbReference>
<dbReference type="RefSeq" id="WP_190761819.1">
    <property type="nucleotide sequence ID" value="NZ_JACXLD010000001.1"/>
</dbReference>
<evidence type="ECO:0000256" key="12">
    <source>
        <dbReference type="ARBA" id="ARBA00031088"/>
    </source>
</evidence>
<dbReference type="EMBL" id="JACXLD010000001">
    <property type="protein sequence ID" value="MBD2857587.1"/>
    <property type="molecule type" value="Genomic_DNA"/>
</dbReference>
<feature type="active site" description="Nucleophile" evidence="14">
    <location>
        <position position="376"/>
    </location>
</feature>
<keyword evidence="9 14" id="KW-0949">S-adenosyl-L-methionine</keyword>
<dbReference type="InterPro" id="IPR018314">
    <property type="entry name" value="RsmB/NOL1/NOP2-like_CS"/>
</dbReference>
<evidence type="ECO:0000256" key="13">
    <source>
        <dbReference type="ARBA" id="ARBA00047283"/>
    </source>
</evidence>
<name>A0A927C044_9GAMM</name>
<evidence type="ECO:0000313" key="16">
    <source>
        <dbReference type="EMBL" id="MBD2857587.1"/>
    </source>
</evidence>
<dbReference type="InterPro" id="IPR029063">
    <property type="entry name" value="SAM-dependent_MTases_sf"/>
</dbReference>
<dbReference type="PROSITE" id="PS01153">
    <property type="entry name" value="NOL1_NOP2_SUN"/>
    <property type="match status" value="1"/>
</dbReference>
<gene>
    <name evidence="16" type="primary">rsmB</name>
    <name evidence="16" type="ORF">IB286_01115</name>
</gene>
<dbReference type="InterPro" id="IPR001678">
    <property type="entry name" value="MeTrfase_RsmB-F_NOP2_dom"/>
</dbReference>
<dbReference type="Pfam" id="PF01189">
    <property type="entry name" value="Methyltr_RsmB-F"/>
    <property type="match status" value="1"/>
</dbReference>
<dbReference type="Gene3D" id="3.40.50.150">
    <property type="entry name" value="Vaccinia Virus protein VP39"/>
    <property type="match status" value="1"/>
</dbReference>
<dbReference type="Gene3D" id="1.10.287.730">
    <property type="entry name" value="Helix hairpin bin"/>
    <property type="match status" value="1"/>
</dbReference>
<dbReference type="EC" id="2.1.1.176" evidence="4"/>
<dbReference type="GO" id="GO:0005829">
    <property type="term" value="C:cytosol"/>
    <property type="evidence" value="ECO:0007669"/>
    <property type="project" value="TreeGrafter"/>
</dbReference>
<evidence type="ECO:0000256" key="2">
    <source>
        <dbReference type="ARBA" id="ARBA00004496"/>
    </source>
</evidence>
<evidence type="ECO:0000256" key="1">
    <source>
        <dbReference type="ARBA" id="ARBA00002724"/>
    </source>
</evidence>
<dbReference type="PANTHER" id="PTHR22807:SF61">
    <property type="entry name" value="NOL1_NOP2_SUN FAMILY PROTEIN _ ANTITERMINATION NUSB DOMAIN-CONTAINING PROTEIN"/>
    <property type="match status" value="1"/>
</dbReference>
<dbReference type="InterPro" id="IPR023267">
    <property type="entry name" value="RCMT"/>
</dbReference>
<dbReference type="GO" id="GO:0070475">
    <property type="term" value="P:rRNA base methylation"/>
    <property type="evidence" value="ECO:0007669"/>
    <property type="project" value="TreeGrafter"/>
</dbReference>
<dbReference type="GO" id="GO:0003723">
    <property type="term" value="F:RNA binding"/>
    <property type="evidence" value="ECO:0007669"/>
    <property type="project" value="UniProtKB-UniRule"/>
</dbReference>
<dbReference type="PROSITE" id="PS51686">
    <property type="entry name" value="SAM_MT_RSMB_NOP"/>
    <property type="match status" value="1"/>
</dbReference>